<dbReference type="AlphaFoldDB" id="A0A5D4RIQ5"/>
<reference evidence="2 3" key="1">
    <citation type="submission" date="2019-08" db="EMBL/GenBank/DDBJ databases">
        <title>Bacillus genomes from the desert of Cuatro Cienegas, Coahuila.</title>
        <authorList>
            <person name="Olmedo-Alvarez G."/>
        </authorList>
    </citation>
    <scope>NUCLEOTIDE SEQUENCE [LARGE SCALE GENOMIC DNA]</scope>
    <source>
        <strain evidence="2 3">CH446_14T</strain>
    </source>
</reference>
<feature type="region of interest" description="Disordered" evidence="1">
    <location>
        <begin position="22"/>
        <end position="69"/>
    </location>
</feature>
<dbReference type="EMBL" id="VTER01000002">
    <property type="protein sequence ID" value="TYS51343.1"/>
    <property type="molecule type" value="Genomic_DNA"/>
</dbReference>
<evidence type="ECO:0000313" key="2">
    <source>
        <dbReference type="EMBL" id="TYS51343.1"/>
    </source>
</evidence>
<proteinExistence type="predicted"/>
<protein>
    <recommendedName>
        <fullName evidence="4">Lipoprotein</fullName>
    </recommendedName>
</protein>
<accession>A0A5D4RIQ5</accession>
<name>A0A5D4RIQ5_9BACI</name>
<comment type="caution">
    <text evidence="2">The sequence shown here is derived from an EMBL/GenBank/DDBJ whole genome shotgun (WGS) entry which is preliminary data.</text>
</comment>
<evidence type="ECO:0000313" key="3">
    <source>
        <dbReference type="Proteomes" id="UP000322139"/>
    </source>
</evidence>
<dbReference type="Proteomes" id="UP000322139">
    <property type="component" value="Unassembled WGS sequence"/>
</dbReference>
<gene>
    <name evidence="2" type="ORF">FZD51_03955</name>
</gene>
<organism evidence="2 3">
    <name type="scientific">Bacillus infantis</name>
    <dbReference type="NCBI Taxonomy" id="324767"/>
    <lineage>
        <taxon>Bacteria</taxon>
        <taxon>Bacillati</taxon>
        <taxon>Bacillota</taxon>
        <taxon>Bacilli</taxon>
        <taxon>Bacillales</taxon>
        <taxon>Bacillaceae</taxon>
        <taxon>Bacillus</taxon>
    </lineage>
</organism>
<evidence type="ECO:0008006" key="4">
    <source>
        <dbReference type="Google" id="ProtNLM"/>
    </source>
</evidence>
<evidence type="ECO:0000256" key="1">
    <source>
        <dbReference type="SAM" id="MobiDB-lite"/>
    </source>
</evidence>
<sequence length="339" mass="37649">MLEESKLPLSEMQYTLEEAAKSPRFAREASYQAIEPSEGAQPLKTNYTSQQLEEMPKTQAHGGSSKRSVPLGQTLAAGAEDQTDGPLKEHRIVSYYGHPNSKNMGILGEYSPEVFMEKLLAQTKEYSELDPERPAIPAIELISTVAQRSPGDDGDYIHPTASEDIETYAKLAEENNALLILDIQLARDTVMNQVKSVEKYLKLPFVHLAIDTEFHVKEGQIPGVDLGTVDGKEVQEAIEYVSNLTAENGLPDKMVIVHQFAGNVLINKDSIHPTDNTEVVINFDGHGLDAIKRAGYNEFVQKEPIQYGGFKVFYKKDKPLMTPKDVLELDPAPAFVNYQ</sequence>
<feature type="compositionally biased region" description="Polar residues" evidence="1">
    <location>
        <begin position="43"/>
        <end position="52"/>
    </location>
</feature>